<dbReference type="STRING" id="906968.Trebr_2494"/>
<evidence type="ECO:0000313" key="3">
    <source>
        <dbReference type="Proteomes" id="UP000006546"/>
    </source>
</evidence>
<keyword evidence="1" id="KW-0812">Transmembrane</keyword>
<dbReference type="OrthoDB" id="363155at2"/>
<dbReference type="HOGENOM" id="CLU_164789_0_0_12"/>
<sequence>MTKKQRTVIFILITTAANLVIMLLLLVLFSVIALLALKENGAFVLPFVFVLAVFLGMLIAQKLTGIVIKKWNLEDKLEPLFGRKRRNRRD</sequence>
<dbReference type="Proteomes" id="UP000006546">
    <property type="component" value="Chromosome"/>
</dbReference>
<feature type="transmembrane region" description="Helical" evidence="1">
    <location>
        <begin position="43"/>
        <end position="60"/>
    </location>
</feature>
<dbReference type="AlphaFoldDB" id="F4LNE2"/>
<evidence type="ECO:0000313" key="2">
    <source>
        <dbReference type="EMBL" id="AEE17900.1"/>
    </source>
</evidence>
<dbReference type="RefSeq" id="WP_013759601.1">
    <property type="nucleotide sequence ID" value="NC_015500.1"/>
</dbReference>
<dbReference type="KEGG" id="tbe:Trebr_2494"/>
<proteinExistence type="predicted"/>
<keyword evidence="1" id="KW-1133">Transmembrane helix</keyword>
<protein>
    <submittedName>
        <fullName evidence="2">Leader peptide processing enzyme</fullName>
    </submittedName>
</protein>
<keyword evidence="3" id="KW-1185">Reference proteome</keyword>
<reference evidence="3" key="1">
    <citation type="submission" date="2011-04" db="EMBL/GenBank/DDBJ databases">
        <title>The complete genome of Treponema brennaborense DSM 12168.</title>
        <authorList>
            <person name="Lucas S."/>
            <person name="Han J."/>
            <person name="Lapidus A."/>
            <person name="Bruce D."/>
            <person name="Goodwin L."/>
            <person name="Pitluck S."/>
            <person name="Peters L."/>
            <person name="Kyrpides N."/>
            <person name="Mavromatis K."/>
            <person name="Ivanova N."/>
            <person name="Mikhailova N."/>
            <person name="Pagani I."/>
            <person name="Teshima H."/>
            <person name="Detter J.C."/>
            <person name="Tapia R."/>
            <person name="Han C."/>
            <person name="Land M."/>
            <person name="Hauser L."/>
            <person name="Markowitz V."/>
            <person name="Cheng J.-F."/>
            <person name="Hugenholtz P."/>
            <person name="Woyke T."/>
            <person name="Wu D."/>
            <person name="Gronow S."/>
            <person name="Wellnitz S."/>
            <person name="Brambilla E."/>
            <person name="Klenk H.-P."/>
            <person name="Eisen J.A."/>
        </authorList>
    </citation>
    <scope>NUCLEOTIDE SEQUENCE [LARGE SCALE GENOMIC DNA]</scope>
    <source>
        <strain evidence="3">DSM 12168 / CIP 105900 / DD5/3</strain>
    </source>
</reference>
<evidence type="ECO:0000256" key="1">
    <source>
        <dbReference type="SAM" id="Phobius"/>
    </source>
</evidence>
<dbReference type="EMBL" id="CP002696">
    <property type="protein sequence ID" value="AEE17900.1"/>
    <property type="molecule type" value="Genomic_DNA"/>
</dbReference>
<organism evidence="2 3">
    <name type="scientific">Treponema brennaborense (strain DSM 12168 / CIP 105900 / DD5/3)</name>
    <dbReference type="NCBI Taxonomy" id="906968"/>
    <lineage>
        <taxon>Bacteria</taxon>
        <taxon>Pseudomonadati</taxon>
        <taxon>Spirochaetota</taxon>
        <taxon>Spirochaetia</taxon>
        <taxon>Spirochaetales</taxon>
        <taxon>Treponemataceae</taxon>
        <taxon>Treponema</taxon>
    </lineage>
</organism>
<accession>F4LNE2</accession>
<gene>
    <name evidence="2" type="ordered locus">Trebr_2494</name>
</gene>
<name>F4LNE2_TREBD</name>
<feature type="transmembrane region" description="Helical" evidence="1">
    <location>
        <begin position="7"/>
        <end position="37"/>
    </location>
</feature>
<dbReference type="eggNOG" id="ENOG5031CXH">
    <property type="taxonomic scope" value="Bacteria"/>
</dbReference>
<keyword evidence="1" id="KW-0472">Membrane</keyword>